<dbReference type="Proteomes" id="UP001215598">
    <property type="component" value="Unassembled WGS sequence"/>
</dbReference>
<feature type="transmembrane region" description="Helical" evidence="2">
    <location>
        <begin position="62"/>
        <end position="83"/>
    </location>
</feature>
<name>A0AAD7HGD4_9AGAR</name>
<sequence length="295" mass="31824">MSSTSSRRSGRSSSVFSSSTSSASSTQLTGTSSPPPSAVATSSPGSSCNDLQNCSSPPPATLYLYTFLSTLIILLLVSAGIITRSVFLRRRQRLAIANGTWPANRRRENYLATRKRPVMYETYVAPPRSGGRSKHDEEERWSAMKPFSASDIAPPPMKPTPLPLPMSVAHTTSMQHSAAGQMRSVVHRYNPFRSPPAPPSPVELSAPPPPLPPTDPPMSHTSYSPSQVRVAFLVAMPSPPEQDQQLVEDDGEEELPYLEVGVLDVDVVDPGRMSSQSGEESGSERNDGVKSDFAK</sequence>
<comment type="caution">
    <text evidence="3">The sequence shown here is derived from an EMBL/GenBank/DDBJ whole genome shotgun (WGS) entry which is preliminary data.</text>
</comment>
<keyword evidence="2" id="KW-1133">Transmembrane helix</keyword>
<feature type="compositionally biased region" description="Pro residues" evidence="1">
    <location>
        <begin position="193"/>
        <end position="216"/>
    </location>
</feature>
<gene>
    <name evidence="3" type="ORF">B0H16DRAFT_393644</name>
</gene>
<organism evidence="3 4">
    <name type="scientific">Mycena metata</name>
    <dbReference type="NCBI Taxonomy" id="1033252"/>
    <lineage>
        <taxon>Eukaryota</taxon>
        <taxon>Fungi</taxon>
        <taxon>Dikarya</taxon>
        <taxon>Basidiomycota</taxon>
        <taxon>Agaricomycotina</taxon>
        <taxon>Agaricomycetes</taxon>
        <taxon>Agaricomycetidae</taxon>
        <taxon>Agaricales</taxon>
        <taxon>Marasmiineae</taxon>
        <taxon>Mycenaceae</taxon>
        <taxon>Mycena</taxon>
    </lineage>
</organism>
<keyword evidence="2" id="KW-0812">Transmembrane</keyword>
<proteinExistence type="predicted"/>
<keyword evidence="2" id="KW-0472">Membrane</keyword>
<evidence type="ECO:0000313" key="3">
    <source>
        <dbReference type="EMBL" id="KAJ7719936.1"/>
    </source>
</evidence>
<reference evidence="3" key="1">
    <citation type="submission" date="2023-03" db="EMBL/GenBank/DDBJ databases">
        <title>Massive genome expansion in bonnet fungi (Mycena s.s.) driven by repeated elements and novel gene families across ecological guilds.</title>
        <authorList>
            <consortium name="Lawrence Berkeley National Laboratory"/>
            <person name="Harder C.B."/>
            <person name="Miyauchi S."/>
            <person name="Viragh M."/>
            <person name="Kuo A."/>
            <person name="Thoen E."/>
            <person name="Andreopoulos B."/>
            <person name="Lu D."/>
            <person name="Skrede I."/>
            <person name="Drula E."/>
            <person name="Henrissat B."/>
            <person name="Morin E."/>
            <person name="Kohler A."/>
            <person name="Barry K."/>
            <person name="LaButti K."/>
            <person name="Morin E."/>
            <person name="Salamov A."/>
            <person name="Lipzen A."/>
            <person name="Mereny Z."/>
            <person name="Hegedus B."/>
            <person name="Baldrian P."/>
            <person name="Stursova M."/>
            <person name="Weitz H."/>
            <person name="Taylor A."/>
            <person name="Grigoriev I.V."/>
            <person name="Nagy L.G."/>
            <person name="Martin F."/>
            <person name="Kauserud H."/>
        </authorList>
    </citation>
    <scope>NUCLEOTIDE SEQUENCE</scope>
    <source>
        <strain evidence="3">CBHHK182m</strain>
    </source>
</reference>
<dbReference type="AlphaFoldDB" id="A0AAD7HGD4"/>
<protein>
    <submittedName>
        <fullName evidence="3">Uncharacterized protein</fullName>
    </submittedName>
</protein>
<evidence type="ECO:0000313" key="4">
    <source>
        <dbReference type="Proteomes" id="UP001215598"/>
    </source>
</evidence>
<dbReference type="EMBL" id="JARKIB010000246">
    <property type="protein sequence ID" value="KAJ7719936.1"/>
    <property type="molecule type" value="Genomic_DNA"/>
</dbReference>
<feature type="region of interest" description="Disordered" evidence="1">
    <location>
        <begin position="236"/>
        <end position="255"/>
    </location>
</feature>
<feature type="compositionally biased region" description="Low complexity" evidence="1">
    <location>
        <begin position="1"/>
        <end position="47"/>
    </location>
</feature>
<keyword evidence="4" id="KW-1185">Reference proteome</keyword>
<feature type="region of interest" description="Disordered" evidence="1">
    <location>
        <begin position="263"/>
        <end position="295"/>
    </location>
</feature>
<accession>A0AAD7HGD4</accession>
<feature type="region of interest" description="Disordered" evidence="1">
    <location>
        <begin position="1"/>
        <end position="52"/>
    </location>
</feature>
<evidence type="ECO:0000256" key="1">
    <source>
        <dbReference type="SAM" id="MobiDB-lite"/>
    </source>
</evidence>
<feature type="compositionally biased region" description="Acidic residues" evidence="1">
    <location>
        <begin position="246"/>
        <end position="255"/>
    </location>
</feature>
<feature type="compositionally biased region" description="Basic and acidic residues" evidence="1">
    <location>
        <begin position="282"/>
        <end position="295"/>
    </location>
</feature>
<feature type="region of interest" description="Disordered" evidence="1">
    <location>
        <begin position="189"/>
        <end position="223"/>
    </location>
</feature>
<evidence type="ECO:0000256" key="2">
    <source>
        <dbReference type="SAM" id="Phobius"/>
    </source>
</evidence>